<keyword evidence="2" id="KW-1185">Reference proteome</keyword>
<reference evidence="1 2" key="1">
    <citation type="submission" date="2020-07" db="EMBL/GenBank/DDBJ databases">
        <title>Comparative genomics of pyrophilous fungi reveals a link between fire events and developmental genes.</title>
        <authorList>
            <consortium name="DOE Joint Genome Institute"/>
            <person name="Steindorff A.S."/>
            <person name="Carver A."/>
            <person name="Calhoun S."/>
            <person name="Stillman K."/>
            <person name="Liu H."/>
            <person name="Lipzen A."/>
            <person name="Pangilinan J."/>
            <person name="Labutti K."/>
            <person name="Bruns T.D."/>
            <person name="Grigoriev I.V."/>
        </authorList>
    </citation>
    <scope>NUCLEOTIDE SEQUENCE [LARGE SCALE GENOMIC DNA]</scope>
    <source>
        <strain evidence="1 2">CBS 144469</strain>
    </source>
</reference>
<dbReference type="EMBL" id="JACGCI010000018">
    <property type="protein sequence ID" value="KAF6758556.1"/>
    <property type="molecule type" value="Genomic_DNA"/>
</dbReference>
<name>A0A8H6MB06_9AGAR</name>
<protein>
    <submittedName>
        <fullName evidence="1">Uncharacterized protein</fullName>
    </submittedName>
</protein>
<accession>A0A8H6MB06</accession>
<evidence type="ECO:0000313" key="1">
    <source>
        <dbReference type="EMBL" id="KAF6758556.1"/>
    </source>
</evidence>
<proteinExistence type="predicted"/>
<gene>
    <name evidence="1" type="ORF">DFP72DRAFT_844939</name>
</gene>
<dbReference type="Proteomes" id="UP000521943">
    <property type="component" value="Unassembled WGS sequence"/>
</dbReference>
<evidence type="ECO:0000313" key="2">
    <source>
        <dbReference type="Proteomes" id="UP000521943"/>
    </source>
</evidence>
<dbReference type="AlphaFoldDB" id="A0A8H6MB06"/>
<sequence length="224" mass="24719">MYIVVLVHRGSPEEPREQIVSGKPLLCIAPAPTSQSPIIEEWRYRDRVCTPPRTRLQVLAGDPFKARMQSPLRRLEAETTAGTCDPRWRPGSAQLPTVGNIIIMPVKRASIFSFQSKGGGVIILEEDGPPASQVRARTVSYHQGIFSGTTFNYTSGGALTSGRYAPLRTDMAQENGTASSISVGREPRDPAINYHPIRIGLACNFSFLELIEKIFDRIKGLLRN</sequence>
<organism evidence="1 2">
    <name type="scientific">Ephemerocybe angulata</name>
    <dbReference type="NCBI Taxonomy" id="980116"/>
    <lineage>
        <taxon>Eukaryota</taxon>
        <taxon>Fungi</taxon>
        <taxon>Dikarya</taxon>
        <taxon>Basidiomycota</taxon>
        <taxon>Agaricomycotina</taxon>
        <taxon>Agaricomycetes</taxon>
        <taxon>Agaricomycetidae</taxon>
        <taxon>Agaricales</taxon>
        <taxon>Agaricineae</taxon>
        <taxon>Psathyrellaceae</taxon>
        <taxon>Ephemerocybe</taxon>
    </lineage>
</organism>
<comment type="caution">
    <text evidence="1">The sequence shown here is derived from an EMBL/GenBank/DDBJ whole genome shotgun (WGS) entry which is preliminary data.</text>
</comment>